<keyword evidence="2" id="KW-1185">Reference proteome</keyword>
<sequence>MDTIHEEVIQRIVQFLAGEWPHTRRIAAFATLSTKWQRAVERRTFEDLKITNHDDDLETLEQVVLANPRRRAHLRYLQFSINLDSGASTGSRTDSREIQANMRFTEGVAKLFRALVSADQGGDGAGGPTHAGDDQAKGITLQIVPVLSPRVETKKKQKNMRQRVRILDDVGSSTSAAQYQALPPVTCISHLVLNVAGERGRLAMRTALDLARRLPSLSRLDIIAALEVPSDVETNLAQHADDRQELANTLMEAAGSPSLLREVLLSIEEQDPWSVQMKPRFVFPDLTRTVPDATAGPADQGAELRAEPLGAALRTWSNNLVTLDLCGVFDGSLFWPGGQGTTAGTKPSALPSWPNLKNLSVKLGVSTPRGGWYFTPRPGPASDGHRRVPCDDELQPLFAAWSRALERMPVLENAALFFELMLEMDEEQLGAGEDSTAFGRWLVAFQAPNAMPRPEIAMQWARKLAQEKYQRARLVFQCVSGWRPWRDTMERLCSISGERPVLLEVDLLDNVRAVDA</sequence>
<comment type="caution">
    <text evidence="1">The sequence shown here is derived from an EMBL/GenBank/DDBJ whole genome shotgun (WGS) entry which is preliminary data.</text>
</comment>
<name>A0AAN7BZU8_9PEZI</name>
<accession>A0AAN7BZU8</accession>
<dbReference type="AlphaFoldDB" id="A0AAN7BZU8"/>
<evidence type="ECO:0008006" key="3">
    <source>
        <dbReference type="Google" id="ProtNLM"/>
    </source>
</evidence>
<gene>
    <name evidence="1" type="ORF">C8A03DRAFT_20039</name>
</gene>
<reference evidence="1" key="2">
    <citation type="submission" date="2023-05" db="EMBL/GenBank/DDBJ databases">
        <authorList>
            <consortium name="Lawrence Berkeley National Laboratory"/>
            <person name="Steindorff A."/>
            <person name="Hensen N."/>
            <person name="Bonometti L."/>
            <person name="Westerberg I."/>
            <person name="Brannstrom I.O."/>
            <person name="Guillou S."/>
            <person name="Cros-Aarteil S."/>
            <person name="Calhoun S."/>
            <person name="Haridas S."/>
            <person name="Kuo A."/>
            <person name="Mondo S."/>
            <person name="Pangilinan J."/>
            <person name="Riley R."/>
            <person name="Labutti K."/>
            <person name="Andreopoulos B."/>
            <person name="Lipzen A."/>
            <person name="Chen C."/>
            <person name="Yanf M."/>
            <person name="Daum C."/>
            <person name="Ng V."/>
            <person name="Clum A."/>
            <person name="Ohm R."/>
            <person name="Martin F."/>
            <person name="Silar P."/>
            <person name="Natvig D."/>
            <person name="Lalanne C."/>
            <person name="Gautier V."/>
            <person name="Ament-Velasquez S.L."/>
            <person name="Kruys A."/>
            <person name="Hutchinson M.I."/>
            <person name="Powell A.J."/>
            <person name="Barry K."/>
            <person name="Miller A.N."/>
            <person name="Grigoriev I.V."/>
            <person name="Debuchy R."/>
            <person name="Gladieux P."/>
            <person name="Thoren M.H."/>
            <person name="Johannesson H."/>
        </authorList>
    </citation>
    <scope>NUCLEOTIDE SEQUENCE</scope>
    <source>
        <strain evidence="1">CBS 532.94</strain>
    </source>
</reference>
<reference evidence="1" key="1">
    <citation type="journal article" date="2023" name="Mol. Phylogenet. Evol.">
        <title>Genome-scale phylogeny and comparative genomics of the fungal order Sordariales.</title>
        <authorList>
            <person name="Hensen N."/>
            <person name="Bonometti L."/>
            <person name="Westerberg I."/>
            <person name="Brannstrom I.O."/>
            <person name="Guillou S."/>
            <person name="Cros-Aarteil S."/>
            <person name="Calhoun S."/>
            <person name="Haridas S."/>
            <person name="Kuo A."/>
            <person name="Mondo S."/>
            <person name="Pangilinan J."/>
            <person name="Riley R."/>
            <person name="LaButti K."/>
            <person name="Andreopoulos B."/>
            <person name="Lipzen A."/>
            <person name="Chen C."/>
            <person name="Yan M."/>
            <person name="Daum C."/>
            <person name="Ng V."/>
            <person name="Clum A."/>
            <person name="Steindorff A."/>
            <person name="Ohm R.A."/>
            <person name="Martin F."/>
            <person name="Silar P."/>
            <person name="Natvig D.O."/>
            <person name="Lalanne C."/>
            <person name="Gautier V."/>
            <person name="Ament-Velasquez S.L."/>
            <person name="Kruys A."/>
            <person name="Hutchinson M.I."/>
            <person name="Powell A.J."/>
            <person name="Barry K."/>
            <person name="Miller A.N."/>
            <person name="Grigoriev I.V."/>
            <person name="Debuchy R."/>
            <person name="Gladieux P."/>
            <person name="Hiltunen Thoren M."/>
            <person name="Johannesson H."/>
        </authorList>
    </citation>
    <scope>NUCLEOTIDE SEQUENCE</scope>
    <source>
        <strain evidence="1">CBS 532.94</strain>
    </source>
</reference>
<evidence type="ECO:0000313" key="2">
    <source>
        <dbReference type="Proteomes" id="UP001303760"/>
    </source>
</evidence>
<proteinExistence type="predicted"/>
<dbReference type="EMBL" id="MU860973">
    <property type="protein sequence ID" value="KAK4232723.1"/>
    <property type="molecule type" value="Genomic_DNA"/>
</dbReference>
<protein>
    <recommendedName>
        <fullName evidence="3">F-box domain-containing protein</fullName>
    </recommendedName>
</protein>
<evidence type="ECO:0000313" key="1">
    <source>
        <dbReference type="EMBL" id="KAK4232723.1"/>
    </source>
</evidence>
<organism evidence="1 2">
    <name type="scientific">Achaetomium macrosporum</name>
    <dbReference type="NCBI Taxonomy" id="79813"/>
    <lineage>
        <taxon>Eukaryota</taxon>
        <taxon>Fungi</taxon>
        <taxon>Dikarya</taxon>
        <taxon>Ascomycota</taxon>
        <taxon>Pezizomycotina</taxon>
        <taxon>Sordariomycetes</taxon>
        <taxon>Sordariomycetidae</taxon>
        <taxon>Sordariales</taxon>
        <taxon>Chaetomiaceae</taxon>
        <taxon>Achaetomium</taxon>
    </lineage>
</organism>
<dbReference type="Proteomes" id="UP001303760">
    <property type="component" value="Unassembled WGS sequence"/>
</dbReference>